<accession>A0A1G6JQ61</accession>
<evidence type="ECO:0000256" key="4">
    <source>
        <dbReference type="ARBA" id="ARBA00023315"/>
    </source>
</evidence>
<dbReference type="GO" id="GO:0008652">
    <property type="term" value="P:amino acid biosynthetic process"/>
    <property type="evidence" value="ECO:0007669"/>
    <property type="project" value="UniProtKB-KW"/>
</dbReference>
<dbReference type="SUPFAM" id="SSF51161">
    <property type="entry name" value="Trimeric LpxA-like enzymes"/>
    <property type="match status" value="1"/>
</dbReference>
<keyword evidence="4" id="KW-0012">Acyltransferase</keyword>
<dbReference type="GO" id="GO:0016746">
    <property type="term" value="F:acyltransferase activity"/>
    <property type="evidence" value="ECO:0007669"/>
    <property type="project" value="UniProtKB-KW"/>
</dbReference>
<dbReference type="Gene3D" id="1.10.3130.10">
    <property type="entry name" value="serine acetyltransferase, domain 1"/>
    <property type="match status" value="1"/>
</dbReference>
<dbReference type="EMBL" id="FMZL01000005">
    <property type="protein sequence ID" value="SDC20791.1"/>
    <property type="molecule type" value="Genomic_DNA"/>
</dbReference>
<dbReference type="InterPro" id="IPR011004">
    <property type="entry name" value="Trimer_LpxA-like_sf"/>
</dbReference>
<dbReference type="InterPro" id="IPR045304">
    <property type="entry name" value="LbH_SAT"/>
</dbReference>
<gene>
    <name evidence="5" type="ORF">SAMN04487824_10569</name>
</gene>
<protein>
    <submittedName>
        <fullName evidence="5">Serine O-acetyltransferase</fullName>
    </submittedName>
</protein>
<evidence type="ECO:0000313" key="6">
    <source>
        <dbReference type="Proteomes" id="UP000198528"/>
    </source>
</evidence>
<evidence type="ECO:0000256" key="2">
    <source>
        <dbReference type="ARBA" id="ARBA00022605"/>
    </source>
</evidence>
<dbReference type="Gene3D" id="2.160.10.10">
    <property type="entry name" value="Hexapeptide repeat proteins"/>
    <property type="match status" value="1"/>
</dbReference>
<dbReference type="AlphaFoldDB" id="A0A1G6JQ61"/>
<organism evidence="5 6">
    <name type="scientific">Parafannyhessea umbonata</name>
    <dbReference type="NCBI Taxonomy" id="604330"/>
    <lineage>
        <taxon>Bacteria</taxon>
        <taxon>Bacillati</taxon>
        <taxon>Actinomycetota</taxon>
        <taxon>Coriobacteriia</taxon>
        <taxon>Coriobacteriales</taxon>
        <taxon>Atopobiaceae</taxon>
        <taxon>Parafannyhessea</taxon>
    </lineage>
</organism>
<keyword evidence="6" id="KW-1185">Reference proteome</keyword>
<dbReference type="STRING" id="604330.SAMN04489857_0758"/>
<evidence type="ECO:0000256" key="3">
    <source>
        <dbReference type="ARBA" id="ARBA00022679"/>
    </source>
</evidence>
<dbReference type="InterPro" id="IPR042122">
    <property type="entry name" value="Ser_AcTrfase_N_sf"/>
</dbReference>
<name>A0A1G6JQ61_9ACTN</name>
<dbReference type="CDD" id="cd03354">
    <property type="entry name" value="LbH_SAT"/>
    <property type="match status" value="1"/>
</dbReference>
<keyword evidence="3 5" id="KW-0808">Transferase</keyword>
<dbReference type="PANTHER" id="PTHR42811">
    <property type="entry name" value="SERINE ACETYLTRANSFERASE"/>
    <property type="match status" value="1"/>
</dbReference>
<keyword evidence="2" id="KW-0028">Amino-acid biosynthesis</keyword>
<reference evidence="6" key="1">
    <citation type="submission" date="2016-10" db="EMBL/GenBank/DDBJ databases">
        <authorList>
            <person name="Varghese N."/>
            <person name="Submissions S."/>
        </authorList>
    </citation>
    <scope>NUCLEOTIDE SEQUENCE [LARGE SCALE GENOMIC DNA]</scope>
    <source>
        <strain evidence="6">DSM 22619</strain>
    </source>
</reference>
<sequence>MSMKSCGVAERLAAMNVEYAAEKSFFGGTRRHFPSRSACVELISDIRRLLFPGYFDNESAAGESNDYLTRERILHIERVLQGQVLEALLFDDGDLSRDEAGKRASHVANVFLDSLPQVLELLMTDIQALYDGDPAAGSLEEVLVAYPGLYAIFVYRIAHVLYGLDVPLIPRLMSEHAHSKTGIDINPGANIGKYFFIDHGTGVVIGETTDIGDHVKIYQGVTLGALSTRKGQLLSGKKRHPTLGDYVTVYSNASILGGETVIGSGAVISGSAFVCESVPQNARVILNQETIVHKPDDAEPAWCYVI</sequence>
<evidence type="ECO:0000256" key="1">
    <source>
        <dbReference type="ARBA" id="ARBA00004876"/>
    </source>
</evidence>
<proteinExistence type="predicted"/>
<dbReference type="Proteomes" id="UP000198528">
    <property type="component" value="Unassembled WGS sequence"/>
</dbReference>
<comment type="pathway">
    <text evidence="1">Amino-acid biosynthesis; L-cysteine biosynthesis; L-cysteine from L-serine: step 1/2.</text>
</comment>
<evidence type="ECO:0000313" key="5">
    <source>
        <dbReference type="EMBL" id="SDC20791.1"/>
    </source>
</evidence>
<dbReference type="RefSeq" id="WP_418844343.1">
    <property type="nucleotide sequence ID" value="NZ_DBFONV010000009.1"/>
</dbReference>